<dbReference type="PANTHER" id="PTHR45453:SF1">
    <property type="entry name" value="PHOSPHATE REGULON SENSOR PROTEIN PHOR"/>
    <property type="match status" value="1"/>
</dbReference>
<feature type="transmembrane region" description="Helical" evidence="8">
    <location>
        <begin position="20"/>
        <end position="39"/>
    </location>
</feature>
<dbReference type="SUPFAM" id="SSF55874">
    <property type="entry name" value="ATPase domain of HSP90 chaperone/DNA topoisomerase II/histidine kinase"/>
    <property type="match status" value="1"/>
</dbReference>
<dbReference type="SMART" id="SM00388">
    <property type="entry name" value="HisKA"/>
    <property type="match status" value="1"/>
</dbReference>
<feature type="domain" description="Histidine kinase" evidence="9">
    <location>
        <begin position="239"/>
        <end position="452"/>
    </location>
</feature>
<evidence type="ECO:0000256" key="6">
    <source>
        <dbReference type="ARBA" id="ARBA00022777"/>
    </source>
</evidence>
<evidence type="ECO:0000256" key="2">
    <source>
        <dbReference type="ARBA" id="ARBA00004370"/>
    </source>
</evidence>
<evidence type="ECO:0000256" key="1">
    <source>
        <dbReference type="ARBA" id="ARBA00000085"/>
    </source>
</evidence>
<dbReference type="InterPro" id="IPR036890">
    <property type="entry name" value="HATPase_C_sf"/>
</dbReference>
<dbReference type="Gene3D" id="1.10.287.130">
    <property type="match status" value="1"/>
</dbReference>
<dbReference type="PROSITE" id="PS50109">
    <property type="entry name" value="HIS_KIN"/>
    <property type="match status" value="1"/>
</dbReference>
<keyword evidence="6 10" id="KW-0418">Kinase</keyword>
<dbReference type="Pfam" id="PF02518">
    <property type="entry name" value="HATPase_c"/>
    <property type="match status" value="1"/>
</dbReference>
<keyword evidence="8" id="KW-0472">Membrane</keyword>
<dbReference type="EMBL" id="RSDO01000005">
    <property type="protein sequence ID" value="RRR53864.1"/>
    <property type="molecule type" value="Genomic_DNA"/>
</dbReference>
<dbReference type="InterPro" id="IPR003594">
    <property type="entry name" value="HATPase_dom"/>
</dbReference>
<dbReference type="GO" id="GO:0005886">
    <property type="term" value="C:plasma membrane"/>
    <property type="evidence" value="ECO:0007669"/>
    <property type="project" value="TreeGrafter"/>
</dbReference>
<dbReference type="GO" id="GO:0000155">
    <property type="term" value="F:phosphorelay sensor kinase activity"/>
    <property type="evidence" value="ECO:0007669"/>
    <property type="project" value="InterPro"/>
</dbReference>
<dbReference type="GO" id="GO:0004721">
    <property type="term" value="F:phosphoprotein phosphatase activity"/>
    <property type="evidence" value="ECO:0007669"/>
    <property type="project" value="TreeGrafter"/>
</dbReference>
<dbReference type="PRINTS" id="PR00344">
    <property type="entry name" value="BCTRLSENSOR"/>
</dbReference>
<keyword evidence="7" id="KW-0902">Two-component regulatory system</keyword>
<dbReference type="InterPro" id="IPR003661">
    <property type="entry name" value="HisK_dim/P_dom"/>
</dbReference>
<protein>
    <recommendedName>
        <fullName evidence="3">histidine kinase</fullName>
        <ecNumber evidence="3">2.7.13.3</ecNumber>
    </recommendedName>
</protein>
<reference evidence="10 11" key="1">
    <citation type="submission" date="2018-11" db="EMBL/GenBank/DDBJ databases">
        <authorList>
            <person name="Stevens M.J."/>
            <person name="Cernela N."/>
            <person name="Spoerry Serrano N."/>
            <person name="Schmitt S."/>
            <person name="Schrenzel J."/>
            <person name="Stephan R."/>
        </authorList>
    </citation>
    <scope>NUCLEOTIDE SEQUENCE [LARGE SCALE GENOMIC DNA]</scope>
    <source>
        <strain evidence="10 11">PP422</strain>
    </source>
</reference>
<comment type="subcellular location">
    <subcellularLocation>
        <location evidence="2">Membrane</location>
    </subcellularLocation>
</comment>
<dbReference type="FunFam" id="3.30.565.10:FF:000006">
    <property type="entry name" value="Sensor histidine kinase WalK"/>
    <property type="match status" value="1"/>
</dbReference>
<dbReference type="PANTHER" id="PTHR45453">
    <property type="entry name" value="PHOSPHATE REGULON SENSOR PROTEIN PHOR"/>
    <property type="match status" value="1"/>
</dbReference>
<proteinExistence type="predicted"/>
<gene>
    <name evidence="10" type="ORF">EI998_03770</name>
</gene>
<evidence type="ECO:0000313" key="10">
    <source>
        <dbReference type="EMBL" id="RRR53864.1"/>
    </source>
</evidence>
<evidence type="ECO:0000256" key="5">
    <source>
        <dbReference type="ARBA" id="ARBA00022679"/>
    </source>
</evidence>
<dbReference type="SUPFAM" id="SSF47384">
    <property type="entry name" value="Homodimeric domain of signal transducing histidine kinase"/>
    <property type="match status" value="1"/>
</dbReference>
<evidence type="ECO:0000259" key="9">
    <source>
        <dbReference type="PROSITE" id="PS50109"/>
    </source>
</evidence>
<keyword evidence="5" id="KW-0808">Transferase</keyword>
<reference evidence="10 11" key="2">
    <citation type="submission" date="2018-12" db="EMBL/GenBank/DDBJ databases">
        <title>Whole-genome sequences of fifteen clinical Streptococcus suis strains isolated from pigs between 2006 and 2018.</title>
        <authorList>
            <person name="Stevens M.J.A."/>
            <person name="Cernela N."/>
            <person name="Spoerry Serrano N."/>
            <person name="Schmitt S."/>
            <person name="Schrenzel J."/>
            <person name="Stephan R."/>
        </authorList>
    </citation>
    <scope>NUCLEOTIDE SEQUENCE [LARGE SCALE GENOMIC DNA]</scope>
    <source>
        <strain evidence="10 11">PP422</strain>
    </source>
</reference>
<organism evidence="10 11">
    <name type="scientific">Streptococcus suis</name>
    <dbReference type="NCBI Taxonomy" id="1307"/>
    <lineage>
        <taxon>Bacteria</taxon>
        <taxon>Bacillati</taxon>
        <taxon>Bacillota</taxon>
        <taxon>Bacilli</taxon>
        <taxon>Lactobacillales</taxon>
        <taxon>Streptococcaceae</taxon>
        <taxon>Streptococcus</taxon>
    </lineage>
</organism>
<evidence type="ECO:0000256" key="3">
    <source>
        <dbReference type="ARBA" id="ARBA00012438"/>
    </source>
</evidence>
<sequence length="452" mass="51286">MINKMRKLTKSDNFSYFIRYFAVFTLIFISMTAIIFQLMRSTMYRSTDIQFDKIKQHPDLVLNFAAARMLNPDSEIILQDQSNQGNASANTLPDDTDGGPGEPIRLGTNFHVLLYNSAGELVNSDVFSGLSELAFDKESLKNVKEVSVEGPFGDDDFRYTSLELPSEVMEKYSSLDLKYATICVNVSQIKMSIRTYERTVAIVMVSFWFISLFASLYLAQLSMRPILLSYQKQKDFVENASHELRTPLTVLQNRLEGLFRHPNATIIESSESIASSLAEVRNMRILTSNLLNLARRDDGFQIVMDDLDPQYLEEIFDNFNIIAEESGKDLLVTNHIKQPIRTDKALLKQLLTIIFDNALKYTGDDGQISIQARVKDKFAYFTVADNGIGISHDDKTKVFDRFYRVDKARTRQKGGFGLGLSLAKQISDSLKGEISIRDNQPTGTIFEIKIPR</sequence>
<keyword evidence="4" id="KW-0597">Phosphoprotein</keyword>
<dbReference type="SMART" id="SM00387">
    <property type="entry name" value="HATPase_c"/>
    <property type="match status" value="1"/>
</dbReference>
<evidence type="ECO:0000256" key="4">
    <source>
        <dbReference type="ARBA" id="ARBA00022553"/>
    </source>
</evidence>
<dbReference type="InterPro" id="IPR036097">
    <property type="entry name" value="HisK_dim/P_sf"/>
</dbReference>
<dbReference type="GO" id="GO:0016036">
    <property type="term" value="P:cellular response to phosphate starvation"/>
    <property type="evidence" value="ECO:0007669"/>
    <property type="project" value="TreeGrafter"/>
</dbReference>
<evidence type="ECO:0000313" key="11">
    <source>
        <dbReference type="Proteomes" id="UP000274117"/>
    </source>
</evidence>
<dbReference type="InterPro" id="IPR005467">
    <property type="entry name" value="His_kinase_dom"/>
</dbReference>
<accession>A0A3R8XSS1</accession>
<dbReference type="Gene3D" id="3.30.565.10">
    <property type="entry name" value="Histidine kinase-like ATPase, C-terminal domain"/>
    <property type="match status" value="1"/>
</dbReference>
<evidence type="ECO:0000256" key="7">
    <source>
        <dbReference type="ARBA" id="ARBA00023012"/>
    </source>
</evidence>
<dbReference type="CDD" id="cd00082">
    <property type="entry name" value="HisKA"/>
    <property type="match status" value="1"/>
</dbReference>
<comment type="catalytic activity">
    <reaction evidence="1">
        <text>ATP + protein L-histidine = ADP + protein N-phospho-L-histidine.</text>
        <dbReference type="EC" id="2.7.13.3"/>
    </reaction>
</comment>
<dbReference type="InterPro" id="IPR050351">
    <property type="entry name" value="BphY/WalK/GraS-like"/>
</dbReference>
<dbReference type="InterPro" id="IPR004358">
    <property type="entry name" value="Sig_transdc_His_kin-like_C"/>
</dbReference>
<dbReference type="AlphaFoldDB" id="A0A3R8XSS1"/>
<evidence type="ECO:0000256" key="8">
    <source>
        <dbReference type="SAM" id="Phobius"/>
    </source>
</evidence>
<comment type="caution">
    <text evidence="10">The sequence shown here is derived from an EMBL/GenBank/DDBJ whole genome shotgun (WGS) entry which is preliminary data.</text>
</comment>
<dbReference type="EC" id="2.7.13.3" evidence="3"/>
<keyword evidence="8" id="KW-1133">Transmembrane helix</keyword>
<dbReference type="CDD" id="cd00075">
    <property type="entry name" value="HATPase"/>
    <property type="match status" value="1"/>
</dbReference>
<keyword evidence="8" id="KW-0812">Transmembrane</keyword>
<name>A0A3R8XSS1_STRSU</name>
<dbReference type="Proteomes" id="UP000274117">
    <property type="component" value="Unassembled WGS sequence"/>
</dbReference>
<feature type="transmembrane region" description="Helical" evidence="8">
    <location>
        <begin position="200"/>
        <end position="219"/>
    </location>
</feature>
<dbReference type="Pfam" id="PF00512">
    <property type="entry name" value="HisKA"/>
    <property type="match status" value="1"/>
</dbReference>